<dbReference type="InterPro" id="IPR018060">
    <property type="entry name" value="HTH_AraC"/>
</dbReference>
<feature type="domain" description="HTH araC/xylS-type" evidence="4">
    <location>
        <begin position="15"/>
        <end position="114"/>
    </location>
</feature>
<dbReference type="PROSITE" id="PS00041">
    <property type="entry name" value="HTH_ARAC_FAMILY_1"/>
    <property type="match status" value="1"/>
</dbReference>
<dbReference type="Pfam" id="PF06445">
    <property type="entry name" value="GyrI-like"/>
    <property type="match status" value="1"/>
</dbReference>
<keyword evidence="3" id="KW-0804">Transcription</keyword>
<evidence type="ECO:0000256" key="1">
    <source>
        <dbReference type="ARBA" id="ARBA00023015"/>
    </source>
</evidence>
<evidence type="ECO:0000256" key="2">
    <source>
        <dbReference type="ARBA" id="ARBA00023125"/>
    </source>
</evidence>
<proteinExistence type="predicted"/>
<dbReference type="SMART" id="SM00342">
    <property type="entry name" value="HTH_ARAC"/>
    <property type="match status" value="1"/>
</dbReference>
<dbReference type="Proteomes" id="UP001257277">
    <property type="component" value="Unassembled WGS sequence"/>
</dbReference>
<organism evidence="5 6">
    <name type="scientific">Asprobacillus argus</name>
    <dbReference type="NCBI Taxonomy" id="3076534"/>
    <lineage>
        <taxon>Bacteria</taxon>
        <taxon>Pseudomonadati</taxon>
        <taxon>Bacteroidota</taxon>
        <taxon>Flavobacteriia</taxon>
        <taxon>Flavobacteriales</taxon>
        <taxon>Flavobacteriaceae</taxon>
        <taxon>Asprobacillus</taxon>
    </lineage>
</organism>
<comment type="caution">
    <text evidence="5">The sequence shown here is derived from an EMBL/GenBank/DDBJ whole genome shotgun (WGS) entry which is preliminary data.</text>
</comment>
<dbReference type="Pfam" id="PF12833">
    <property type="entry name" value="HTH_18"/>
    <property type="match status" value="1"/>
</dbReference>
<keyword evidence="6" id="KW-1185">Reference proteome</keyword>
<dbReference type="RefSeq" id="WP_349242076.1">
    <property type="nucleotide sequence ID" value="NZ_JAVTTO010000004.1"/>
</dbReference>
<gene>
    <name evidence="5" type="ORF">RQM59_10565</name>
</gene>
<dbReference type="InterPro" id="IPR009057">
    <property type="entry name" value="Homeodomain-like_sf"/>
</dbReference>
<dbReference type="EMBL" id="JAVTTO010000004">
    <property type="protein sequence ID" value="MDT7832823.1"/>
    <property type="molecule type" value="Genomic_DNA"/>
</dbReference>
<keyword evidence="2" id="KW-0238">DNA-binding</keyword>
<dbReference type="InterPro" id="IPR020449">
    <property type="entry name" value="Tscrpt_reg_AraC-type_HTH"/>
</dbReference>
<dbReference type="Gene3D" id="3.20.80.10">
    <property type="entry name" value="Regulatory factor, effector binding domain"/>
    <property type="match status" value="1"/>
</dbReference>
<evidence type="ECO:0000313" key="5">
    <source>
        <dbReference type="EMBL" id="MDT7832823.1"/>
    </source>
</evidence>
<dbReference type="InterPro" id="IPR018062">
    <property type="entry name" value="HTH_AraC-typ_CS"/>
</dbReference>
<dbReference type="Gene3D" id="1.10.10.60">
    <property type="entry name" value="Homeodomain-like"/>
    <property type="match status" value="2"/>
</dbReference>
<dbReference type="PRINTS" id="PR00032">
    <property type="entry name" value="HTHARAC"/>
</dbReference>
<evidence type="ECO:0000259" key="4">
    <source>
        <dbReference type="PROSITE" id="PS01124"/>
    </source>
</evidence>
<reference evidence="5 6" key="1">
    <citation type="submission" date="2023-09" db="EMBL/GenBank/DDBJ databases">
        <title>Novel taxa isolated from Blanes Bay.</title>
        <authorList>
            <person name="Rey-Velasco X."/>
            <person name="Lucena T."/>
        </authorList>
    </citation>
    <scope>NUCLEOTIDE SEQUENCE [LARGE SCALE GENOMIC DNA]</scope>
    <source>
        <strain evidence="5 6">S356</strain>
    </source>
</reference>
<dbReference type="SMART" id="SM00871">
    <property type="entry name" value="AraC_E_bind"/>
    <property type="match status" value="1"/>
</dbReference>
<evidence type="ECO:0000313" key="6">
    <source>
        <dbReference type="Proteomes" id="UP001257277"/>
    </source>
</evidence>
<evidence type="ECO:0000256" key="3">
    <source>
        <dbReference type="ARBA" id="ARBA00023163"/>
    </source>
</evidence>
<accession>A0ABU3LI74</accession>
<dbReference type="InterPro" id="IPR011256">
    <property type="entry name" value="Reg_factor_effector_dom_sf"/>
</dbReference>
<dbReference type="PANTHER" id="PTHR40055">
    <property type="entry name" value="TRANSCRIPTIONAL REGULATOR YGIV-RELATED"/>
    <property type="match status" value="1"/>
</dbReference>
<name>A0ABU3LI74_9FLAO</name>
<sequence>MSNSKLSNTTVTRIGKAILYIEENLQKKLLLEDIAQKAHFSPYHFHRLFSAVVGETLNNFISRKRIERAASHLMNKKTIPVTEVADRVGFSSLSSFSRAFKKFYGMSPIEFRDISPEKFSKICKTKSKNGQVTISFEQYICNINNSLNWLKMNAKTEVKMTDELHLAYMSHQGKIDHIGSAYDRLVRWATPRGFMEQKDVKMVTIYHDSPKISDPNNLRMSACIVLNTPIRKDDEIGLRTLEACKCIVTKFEITPYEFQQAWESSFVWMIENGYQKADKDPFEIYYNNYIDHPEKKFIVDLCIPVA</sequence>
<dbReference type="InterPro" id="IPR050908">
    <property type="entry name" value="SmbC-like"/>
</dbReference>
<dbReference type="InterPro" id="IPR010499">
    <property type="entry name" value="AraC_E-bd"/>
</dbReference>
<keyword evidence="1" id="KW-0805">Transcription regulation</keyword>
<dbReference type="PANTHER" id="PTHR40055:SF1">
    <property type="entry name" value="TRANSCRIPTIONAL REGULATOR YGIV-RELATED"/>
    <property type="match status" value="1"/>
</dbReference>
<dbReference type="SUPFAM" id="SSF46689">
    <property type="entry name" value="Homeodomain-like"/>
    <property type="match status" value="2"/>
</dbReference>
<dbReference type="PROSITE" id="PS01124">
    <property type="entry name" value="HTH_ARAC_FAMILY_2"/>
    <property type="match status" value="1"/>
</dbReference>
<dbReference type="SUPFAM" id="SSF55136">
    <property type="entry name" value="Probable bacterial effector-binding domain"/>
    <property type="match status" value="1"/>
</dbReference>
<protein>
    <submittedName>
        <fullName evidence="5">AraC family transcriptional regulator</fullName>
    </submittedName>
</protein>
<dbReference type="InterPro" id="IPR029442">
    <property type="entry name" value="GyrI-like"/>
</dbReference>